<protein>
    <recommendedName>
        <fullName evidence="3">CCHC-type domain-containing protein</fullName>
    </recommendedName>
</protein>
<keyword evidence="2" id="KW-1185">Reference proteome</keyword>
<proteinExistence type="predicted"/>
<dbReference type="AlphaFoldDB" id="A0A232EQ72"/>
<evidence type="ECO:0008006" key="3">
    <source>
        <dbReference type="Google" id="ProtNLM"/>
    </source>
</evidence>
<evidence type="ECO:0000313" key="2">
    <source>
        <dbReference type="Proteomes" id="UP000215335"/>
    </source>
</evidence>
<evidence type="ECO:0000313" key="1">
    <source>
        <dbReference type="EMBL" id="OXU20500.1"/>
    </source>
</evidence>
<dbReference type="InterPro" id="IPR036875">
    <property type="entry name" value="Znf_CCHC_sf"/>
</dbReference>
<dbReference type="OrthoDB" id="7696379at2759"/>
<dbReference type="Proteomes" id="UP000215335">
    <property type="component" value="Unassembled WGS sequence"/>
</dbReference>
<accession>A0A232EQ72</accession>
<dbReference type="EMBL" id="NNAY01002820">
    <property type="protein sequence ID" value="OXU20500.1"/>
    <property type="molecule type" value="Genomic_DNA"/>
</dbReference>
<reference evidence="1 2" key="1">
    <citation type="journal article" date="2017" name="Curr. Biol.">
        <title>The Evolution of Venom by Co-option of Single-Copy Genes.</title>
        <authorList>
            <person name="Martinson E.O."/>
            <person name="Mrinalini"/>
            <person name="Kelkar Y.D."/>
            <person name="Chang C.H."/>
            <person name="Werren J.H."/>
        </authorList>
    </citation>
    <scope>NUCLEOTIDE SEQUENCE [LARGE SCALE GENOMIC DNA]</scope>
    <source>
        <strain evidence="1 2">Alberta</strain>
        <tissue evidence="1">Whole body</tissue>
    </source>
</reference>
<dbReference type="SUPFAM" id="SSF57756">
    <property type="entry name" value="Retrovirus zinc finger-like domains"/>
    <property type="match status" value="1"/>
</dbReference>
<sequence>MIIEPSEIIEQLKETRRIEANLTDSTVRQKLYNLRKSKGEKVTVFCGKFDNLIRQYETCNKIIGEDEKRAIFEHAVTEAHPDLPTAIFVKNQTGTVMTTNDMKSFLLQLEAKNQINLEAKAATLLRQQHKAPANDPELAKVKCHRCNKHGNYQTDCPLKD</sequence>
<comment type="caution">
    <text evidence="1">The sequence shown here is derived from an EMBL/GenBank/DDBJ whole genome shotgun (WGS) entry which is preliminary data.</text>
</comment>
<dbReference type="GO" id="GO:0003676">
    <property type="term" value="F:nucleic acid binding"/>
    <property type="evidence" value="ECO:0007669"/>
    <property type="project" value="InterPro"/>
</dbReference>
<name>A0A232EQ72_9HYME</name>
<dbReference type="GO" id="GO:0008270">
    <property type="term" value="F:zinc ion binding"/>
    <property type="evidence" value="ECO:0007669"/>
    <property type="project" value="InterPro"/>
</dbReference>
<gene>
    <name evidence="1" type="ORF">TSAR_003733</name>
</gene>
<organism evidence="1 2">
    <name type="scientific">Trichomalopsis sarcophagae</name>
    <dbReference type="NCBI Taxonomy" id="543379"/>
    <lineage>
        <taxon>Eukaryota</taxon>
        <taxon>Metazoa</taxon>
        <taxon>Ecdysozoa</taxon>
        <taxon>Arthropoda</taxon>
        <taxon>Hexapoda</taxon>
        <taxon>Insecta</taxon>
        <taxon>Pterygota</taxon>
        <taxon>Neoptera</taxon>
        <taxon>Endopterygota</taxon>
        <taxon>Hymenoptera</taxon>
        <taxon>Apocrita</taxon>
        <taxon>Proctotrupomorpha</taxon>
        <taxon>Chalcidoidea</taxon>
        <taxon>Pteromalidae</taxon>
        <taxon>Pteromalinae</taxon>
        <taxon>Trichomalopsis</taxon>
    </lineage>
</organism>